<dbReference type="RefSeq" id="WP_354637859.1">
    <property type="nucleotide sequence ID" value="NZ_CP159872.1"/>
</dbReference>
<evidence type="ECO:0000256" key="6">
    <source>
        <dbReference type="SAM" id="Phobius"/>
    </source>
</evidence>
<evidence type="ECO:0000256" key="3">
    <source>
        <dbReference type="ARBA" id="ARBA00022692"/>
    </source>
</evidence>
<evidence type="ECO:0000256" key="1">
    <source>
        <dbReference type="ARBA" id="ARBA00004651"/>
    </source>
</evidence>
<gene>
    <name evidence="9" type="ORF">ABWK59_03770</name>
</gene>
<proteinExistence type="predicted"/>
<dbReference type="KEGG" id="kcm:ABWK59_03770"/>
<name>A0AAU8JRX1_9ACTN</name>
<dbReference type="InterPro" id="IPR027379">
    <property type="entry name" value="CLS_N"/>
</dbReference>
<dbReference type="InterPro" id="IPR018649">
    <property type="entry name" value="SHOCT"/>
</dbReference>
<feature type="transmembrane region" description="Helical" evidence="6">
    <location>
        <begin position="5"/>
        <end position="24"/>
    </location>
</feature>
<feature type="domain" description="Cardiolipin synthase N-terminal" evidence="8">
    <location>
        <begin position="19"/>
        <end position="65"/>
    </location>
</feature>
<dbReference type="Pfam" id="PF13396">
    <property type="entry name" value="PLDc_N"/>
    <property type="match status" value="1"/>
</dbReference>
<evidence type="ECO:0000259" key="7">
    <source>
        <dbReference type="Pfam" id="PF09851"/>
    </source>
</evidence>
<evidence type="ECO:0000256" key="2">
    <source>
        <dbReference type="ARBA" id="ARBA00022475"/>
    </source>
</evidence>
<accession>A0AAU8JRX1</accession>
<evidence type="ECO:0000256" key="4">
    <source>
        <dbReference type="ARBA" id="ARBA00022989"/>
    </source>
</evidence>
<dbReference type="GO" id="GO:0005886">
    <property type="term" value="C:plasma membrane"/>
    <property type="evidence" value="ECO:0007669"/>
    <property type="project" value="UniProtKB-SubCell"/>
</dbReference>
<protein>
    <submittedName>
        <fullName evidence="9">SHOCT domain-containing protein</fullName>
    </submittedName>
</protein>
<feature type="domain" description="SHOCT" evidence="7">
    <location>
        <begin position="105"/>
        <end position="131"/>
    </location>
</feature>
<keyword evidence="4 6" id="KW-1133">Transmembrane helix</keyword>
<dbReference type="EMBL" id="CP159872">
    <property type="protein sequence ID" value="XCM78116.1"/>
    <property type="molecule type" value="Genomic_DNA"/>
</dbReference>
<feature type="transmembrane region" description="Helical" evidence="6">
    <location>
        <begin position="44"/>
        <end position="64"/>
    </location>
</feature>
<comment type="subcellular location">
    <subcellularLocation>
        <location evidence="1">Cell membrane</location>
        <topology evidence="1">Multi-pass membrane protein</topology>
    </subcellularLocation>
</comment>
<evidence type="ECO:0000313" key="9">
    <source>
        <dbReference type="EMBL" id="XCM78116.1"/>
    </source>
</evidence>
<keyword evidence="5 6" id="KW-0472">Membrane</keyword>
<evidence type="ECO:0000256" key="5">
    <source>
        <dbReference type="ARBA" id="ARBA00023136"/>
    </source>
</evidence>
<dbReference type="AlphaFoldDB" id="A0AAU8JRX1"/>
<keyword evidence="2" id="KW-1003">Cell membrane</keyword>
<keyword evidence="3 6" id="KW-0812">Transmembrane</keyword>
<organism evidence="9">
    <name type="scientific">Kitasatospora camelliae</name>
    <dbReference type="NCBI Taxonomy" id="3156397"/>
    <lineage>
        <taxon>Bacteria</taxon>
        <taxon>Bacillati</taxon>
        <taxon>Actinomycetota</taxon>
        <taxon>Actinomycetes</taxon>
        <taxon>Kitasatosporales</taxon>
        <taxon>Streptomycetaceae</taxon>
        <taxon>Kitasatospora</taxon>
    </lineage>
</organism>
<evidence type="ECO:0000259" key="8">
    <source>
        <dbReference type="Pfam" id="PF13396"/>
    </source>
</evidence>
<dbReference type="Pfam" id="PF09851">
    <property type="entry name" value="SHOCT"/>
    <property type="match status" value="1"/>
</dbReference>
<reference evidence="9" key="1">
    <citation type="submission" date="2024-06" db="EMBL/GenBank/DDBJ databases">
        <title>The genome sequences of Kitasatospora sp. strain HUAS MG31.</title>
        <authorList>
            <person name="Mo P."/>
        </authorList>
    </citation>
    <scope>NUCLEOTIDE SEQUENCE</scope>
    <source>
        <strain evidence="9">HUAS MG31</strain>
    </source>
</reference>
<sequence>MDYPLLNVFFTTMWVFLWILWFFLLFRVFGDLFRDDTVSNWGKAGWSVFLVLLPFLGVFVYLLARGKGMGMREGARMVQTEQQFRAYVQATAAETRAGSGGSVDDLAKLADLKNHGDITEEEYRRAKDKVLAA</sequence>